<protein>
    <recommendedName>
        <fullName evidence="3">Phage protein</fullName>
    </recommendedName>
</protein>
<dbReference type="Pfam" id="PF20765">
    <property type="entry name" value="Phage_tail_terminator_8"/>
    <property type="match status" value="1"/>
</dbReference>
<organism evidence="1 2">
    <name type="scientific">Enterocloster clostridioformis</name>
    <dbReference type="NCBI Taxonomy" id="1531"/>
    <lineage>
        <taxon>Bacteria</taxon>
        <taxon>Bacillati</taxon>
        <taxon>Bacillota</taxon>
        <taxon>Clostridia</taxon>
        <taxon>Lachnospirales</taxon>
        <taxon>Lachnospiraceae</taxon>
        <taxon>Enterocloster</taxon>
    </lineage>
</organism>
<dbReference type="InterPro" id="IPR049254">
    <property type="entry name" value="Phage_tail_terminator"/>
</dbReference>
<dbReference type="Proteomes" id="UP000182121">
    <property type="component" value="Unassembled WGS sequence"/>
</dbReference>
<sequence>MLNEIMNAVTRRLDELFGDGYTIYTDGVEQGLKEPCFFVQFLEPSEKPMIGRRYFRQTDMCIQYMPGDIPQIARELNRVSDILMDGMEYITLSDSSLLRGTGRSHRSESGVLSFFVSYNMFVVKEQPQESMEELSANTELRRSED</sequence>
<proteinExistence type="predicted"/>
<reference evidence="1 2" key="1">
    <citation type="submission" date="2016-10" db="EMBL/GenBank/DDBJ databases">
        <authorList>
            <person name="Varghese N."/>
            <person name="Submissions S."/>
        </authorList>
    </citation>
    <scope>NUCLEOTIDE SEQUENCE [LARGE SCALE GENOMIC DNA]</scope>
    <source>
        <strain evidence="1 2">NLAE-zl-C196</strain>
    </source>
</reference>
<evidence type="ECO:0000313" key="2">
    <source>
        <dbReference type="Proteomes" id="UP000182121"/>
    </source>
</evidence>
<dbReference type="AlphaFoldDB" id="A0A1I0KGV2"/>
<accession>A0A1I0KGV2</accession>
<dbReference type="EMBL" id="FOIO01000143">
    <property type="protein sequence ID" value="SEU23129.1"/>
    <property type="molecule type" value="Genomic_DNA"/>
</dbReference>
<comment type="caution">
    <text evidence="1">The sequence shown here is derived from an EMBL/GenBank/DDBJ whole genome shotgun (WGS) entry which is preliminary data.</text>
</comment>
<evidence type="ECO:0000313" key="1">
    <source>
        <dbReference type="EMBL" id="SEU23129.1"/>
    </source>
</evidence>
<name>A0A1I0KGV2_9FIRM</name>
<evidence type="ECO:0008006" key="3">
    <source>
        <dbReference type="Google" id="ProtNLM"/>
    </source>
</evidence>
<gene>
    <name evidence="1" type="ORF">SAMN05216521_11432</name>
</gene>
<dbReference type="RefSeq" id="WP_074664607.1">
    <property type="nucleotide sequence ID" value="NZ_FOIO01000143.1"/>
</dbReference>